<keyword evidence="2 3" id="KW-0344">Guanine-nucleotide releasing factor</keyword>
<keyword evidence="9" id="KW-1185">Reference proteome</keyword>
<dbReference type="GO" id="GO:0005886">
    <property type="term" value="C:plasma membrane"/>
    <property type="evidence" value="ECO:0007669"/>
    <property type="project" value="TreeGrafter"/>
</dbReference>
<name>A0A2N1JDQ4_9BASI</name>
<evidence type="ECO:0000313" key="8">
    <source>
        <dbReference type="EMBL" id="PKI84678.1"/>
    </source>
</evidence>
<dbReference type="Pfam" id="PF00617">
    <property type="entry name" value="RasGEF"/>
    <property type="match status" value="1"/>
</dbReference>
<dbReference type="EMBL" id="KZ454988">
    <property type="protein sequence ID" value="PKI84678.1"/>
    <property type="molecule type" value="Genomic_DNA"/>
</dbReference>
<dbReference type="Gene3D" id="1.20.870.10">
    <property type="entry name" value="Son of sevenless (SoS) protein Chain: S domain 1"/>
    <property type="match status" value="1"/>
</dbReference>
<dbReference type="AlphaFoldDB" id="A0A2N1JDQ4"/>
<feature type="domain" description="SH3" evidence="5">
    <location>
        <begin position="23"/>
        <end position="83"/>
    </location>
</feature>
<keyword evidence="1 4" id="KW-0728">SH3 domain</keyword>
<dbReference type="PROSITE" id="PS50002">
    <property type="entry name" value="SH3"/>
    <property type="match status" value="1"/>
</dbReference>
<dbReference type="Pfam" id="PF00018">
    <property type="entry name" value="SH3_1"/>
    <property type="match status" value="1"/>
</dbReference>
<dbReference type="InterPro" id="IPR008937">
    <property type="entry name" value="Ras-like_GEF"/>
</dbReference>
<dbReference type="InterPro" id="IPR036964">
    <property type="entry name" value="RASGEF_cat_dom_sf"/>
</dbReference>
<dbReference type="SUPFAM" id="SSF50044">
    <property type="entry name" value="SH3-domain"/>
    <property type="match status" value="1"/>
</dbReference>
<dbReference type="Gene3D" id="2.30.30.40">
    <property type="entry name" value="SH3 Domains"/>
    <property type="match status" value="1"/>
</dbReference>
<evidence type="ECO:0000256" key="1">
    <source>
        <dbReference type="ARBA" id="ARBA00022443"/>
    </source>
</evidence>
<dbReference type="PROSITE" id="PS50009">
    <property type="entry name" value="RASGEF_CAT"/>
    <property type="match status" value="1"/>
</dbReference>
<dbReference type="InterPro" id="IPR036028">
    <property type="entry name" value="SH3-like_dom_sf"/>
</dbReference>
<dbReference type="Pfam" id="PF00618">
    <property type="entry name" value="RasGEF_N"/>
    <property type="match status" value="1"/>
</dbReference>
<dbReference type="OrthoDB" id="546434at2759"/>
<evidence type="ECO:0000256" key="3">
    <source>
        <dbReference type="PROSITE-ProRule" id="PRU00168"/>
    </source>
</evidence>
<dbReference type="PROSITE" id="PS50212">
    <property type="entry name" value="RASGEF_NTER"/>
    <property type="match status" value="1"/>
</dbReference>
<dbReference type="InterPro" id="IPR001452">
    <property type="entry name" value="SH3_domain"/>
</dbReference>
<evidence type="ECO:0000256" key="4">
    <source>
        <dbReference type="PROSITE-ProRule" id="PRU00192"/>
    </source>
</evidence>
<dbReference type="PANTHER" id="PTHR23113:SF368">
    <property type="entry name" value="CELL DIVISION CONTROL PROTEIN 25"/>
    <property type="match status" value="1"/>
</dbReference>
<dbReference type="PRINTS" id="PR00452">
    <property type="entry name" value="SH3DOMAIN"/>
</dbReference>
<dbReference type="GO" id="GO:0005085">
    <property type="term" value="F:guanyl-nucleotide exchange factor activity"/>
    <property type="evidence" value="ECO:0007669"/>
    <property type="project" value="UniProtKB-KW"/>
</dbReference>
<dbReference type="PANTHER" id="PTHR23113">
    <property type="entry name" value="GUANINE NUCLEOTIDE EXCHANGE FACTOR"/>
    <property type="match status" value="1"/>
</dbReference>
<dbReference type="InterPro" id="IPR000651">
    <property type="entry name" value="Ras-like_Gua-exchang_fac_N"/>
</dbReference>
<dbReference type="SMART" id="SM00229">
    <property type="entry name" value="RasGEFN"/>
    <property type="match status" value="1"/>
</dbReference>
<dbReference type="SMART" id="SM00326">
    <property type="entry name" value="SH3"/>
    <property type="match status" value="1"/>
</dbReference>
<dbReference type="CDD" id="cd06224">
    <property type="entry name" value="REM"/>
    <property type="match status" value="1"/>
</dbReference>
<dbReference type="InterPro" id="IPR001895">
    <property type="entry name" value="RASGEF_cat_dom"/>
</dbReference>
<evidence type="ECO:0008006" key="10">
    <source>
        <dbReference type="Google" id="ProtNLM"/>
    </source>
</evidence>
<organism evidence="8 9">
    <name type="scientific">Malassezia vespertilionis</name>
    <dbReference type="NCBI Taxonomy" id="2020962"/>
    <lineage>
        <taxon>Eukaryota</taxon>
        <taxon>Fungi</taxon>
        <taxon>Dikarya</taxon>
        <taxon>Basidiomycota</taxon>
        <taxon>Ustilaginomycotina</taxon>
        <taxon>Malasseziomycetes</taxon>
        <taxon>Malasseziales</taxon>
        <taxon>Malasseziaceae</taxon>
        <taxon>Malassezia</taxon>
    </lineage>
</organism>
<sequence length="848" mass="94489">MEAMGAQPVQVAVQEAMGSASLPRSFFAVALYDFSTDDPNLLAFQQGSVMEILSQLPNGWWDAMVDEHTRGWIPSNYVERVADEEAAVARAATGRATPLLQRVLRPGTSLDAETSADIMAISERTTAEREQPARIQRAIQELGALVQQIHASSAQDARHNIALASFYVETTSNIVREVRAAVDTPGIARVLHASHDVLNAAERTQLVRVQMLAKETTSILSLVVVQMRTLTKKLHAFTCAPLQENAALLTAYTAHGAVAAENAQQLVQVLRAFGQETQDLPPLLRILLSNACAPQSAVPNVEHVWVCYDTLQALQHTLFVALHGRRGSWEDALQGVMAQWESFRTALGEVDSASLGAYASTFFDARRDMDGTAAFVLDTAQRVRDGETSLDALKHAVNLLSPLIERAVHALQCTDAPRDTPESMKTTCSALALPLEDEELGRNIQFNASGTVKAGTLDALLVYLTKHNVYDVQYNTTFLYTFPTFMSPADFVQWLMARFHLAPPEGLTEVQRSQWSLERRAPVQRRVISVLKTWLTSFYTRAYEPFLDTLAHFVTVDAAHDISETTKLLFLDVIAQRRAGIVSPEHPARYGLVPVPILPINLRTPTLLDMDVLEIARQLTLMECQRFATIEYTECLNKTWTVPDNPGGFASMIALHNGIVGWVTELLLSNQRCATRALELQHFIRIAECCRALHNYASLWAIISALNNAAIHRLRRTWGMLDSESLSLFENLNSITLVSRNYAKYRELLSAVCLPCVPFCGVYTKDLTFIEDGNTNRLSADPCLVNFNKRRRLADVIMEIQHFQSVPYYFMHVPGIVTYLDTHMVTAMDEEACFAKSLQLEPRELYVD</sequence>
<dbReference type="SUPFAM" id="SSF48366">
    <property type="entry name" value="Ras GEF"/>
    <property type="match status" value="1"/>
</dbReference>
<reference evidence="8 9" key="1">
    <citation type="submission" date="2017-10" db="EMBL/GenBank/DDBJ databases">
        <title>A novel species of cold-tolerant Malassezia isolated from bats.</title>
        <authorList>
            <person name="Lorch J.M."/>
            <person name="Palmer J.M."/>
            <person name="Vanderwolf K.J."/>
            <person name="Schmidt K.Z."/>
            <person name="Verant M.L."/>
            <person name="Weller T.J."/>
            <person name="Blehert D.S."/>
        </authorList>
    </citation>
    <scope>NUCLEOTIDE SEQUENCE [LARGE SCALE GENOMIC DNA]</scope>
    <source>
        <strain evidence="8 9">NWHC:44797-103</strain>
    </source>
</reference>
<dbReference type="GO" id="GO:0007265">
    <property type="term" value="P:Ras protein signal transduction"/>
    <property type="evidence" value="ECO:0007669"/>
    <property type="project" value="TreeGrafter"/>
</dbReference>
<accession>A0A2N1JDQ4</accession>
<protein>
    <recommendedName>
        <fullName evidence="10">Cdc25p</fullName>
    </recommendedName>
</protein>
<gene>
    <name evidence="8" type="ORF">MVES_001311</name>
</gene>
<proteinExistence type="predicted"/>
<dbReference type="Gene3D" id="1.10.840.10">
    <property type="entry name" value="Ras guanine-nucleotide exchange factors catalytic domain"/>
    <property type="match status" value="1"/>
</dbReference>
<dbReference type="STRING" id="2020962.A0A2N1JDQ4"/>
<evidence type="ECO:0000313" key="9">
    <source>
        <dbReference type="Proteomes" id="UP000232875"/>
    </source>
</evidence>
<feature type="domain" description="N-terminal Ras-GEF" evidence="7">
    <location>
        <begin position="448"/>
        <end position="578"/>
    </location>
</feature>
<feature type="domain" description="Ras-GEF" evidence="6">
    <location>
        <begin position="611"/>
        <end position="843"/>
    </location>
</feature>
<evidence type="ECO:0000259" key="6">
    <source>
        <dbReference type="PROSITE" id="PS50009"/>
    </source>
</evidence>
<evidence type="ECO:0000259" key="5">
    <source>
        <dbReference type="PROSITE" id="PS50002"/>
    </source>
</evidence>
<evidence type="ECO:0000259" key="7">
    <source>
        <dbReference type="PROSITE" id="PS50212"/>
    </source>
</evidence>
<dbReference type="SMART" id="SM00147">
    <property type="entry name" value="RasGEF"/>
    <property type="match status" value="1"/>
</dbReference>
<evidence type="ECO:0000256" key="2">
    <source>
        <dbReference type="ARBA" id="ARBA00022658"/>
    </source>
</evidence>
<dbReference type="InterPro" id="IPR023578">
    <property type="entry name" value="Ras_GEF_dom_sf"/>
</dbReference>
<dbReference type="CDD" id="cd00155">
    <property type="entry name" value="RasGEF"/>
    <property type="match status" value="1"/>
</dbReference>
<dbReference type="Proteomes" id="UP000232875">
    <property type="component" value="Unassembled WGS sequence"/>
</dbReference>